<dbReference type="PANTHER" id="PTHR15337">
    <property type="entry name" value="ANTERIOR GRADIENT PROTEIN-RELATED"/>
    <property type="match status" value="1"/>
</dbReference>
<sequence>MSSYILAALTPWFKSLAALSTPALHRGWGDKIDWHTMDAGLQKAAAENKHMMVIVHIMTCPACVRNKFWFSRSQAIADLSQYFVMVNVEPNEIPRWIRQLTPDGAYVPRILFMTPNGRVLRGIGTGHPEYNYAYMDEHQVVRSMTILAPKDGN</sequence>
<feature type="signal peptide" evidence="2">
    <location>
        <begin position="1"/>
        <end position="17"/>
    </location>
</feature>
<dbReference type="Pfam" id="PF13899">
    <property type="entry name" value="Thioredoxin_7"/>
    <property type="match status" value="1"/>
</dbReference>
<evidence type="ECO:0000256" key="1">
    <source>
        <dbReference type="ARBA" id="ARBA00022729"/>
    </source>
</evidence>
<dbReference type="Gene3D" id="3.40.30.10">
    <property type="entry name" value="Glutaredoxin"/>
    <property type="match status" value="1"/>
</dbReference>
<name>A0AAE1E170_9GAST</name>
<accession>A0AAE1E170</accession>
<keyword evidence="4" id="KW-1185">Reference proteome</keyword>
<reference evidence="3" key="1">
    <citation type="journal article" date="2023" name="G3 (Bethesda)">
        <title>A reference genome for the long-term kleptoplast-retaining sea slug Elysia crispata morphotype clarki.</title>
        <authorList>
            <person name="Eastman K.E."/>
            <person name="Pendleton A.L."/>
            <person name="Shaikh M.A."/>
            <person name="Suttiyut T."/>
            <person name="Ogas R."/>
            <person name="Tomko P."/>
            <person name="Gavelis G."/>
            <person name="Widhalm J.R."/>
            <person name="Wisecaver J.H."/>
        </authorList>
    </citation>
    <scope>NUCLEOTIDE SEQUENCE</scope>
    <source>
        <strain evidence="3">ECLA1</strain>
    </source>
</reference>
<evidence type="ECO:0000256" key="2">
    <source>
        <dbReference type="SAM" id="SignalP"/>
    </source>
</evidence>
<gene>
    <name evidence="3" type="ORF">RRG08_060563</name>
</gene>
<dbReference type="PANTHER" id="PTHR15337:SF11">
    <property type="entry name" value="THIOREDOXIN DOMAIN-CONTAINING PROTEIN"/>
    <property type="match status" value="1"/>
</dbReference>
<dbReference type="InterPro" id="IPR036249">
    <property type="entry name" value="Thioredoxin-like_sf"/>
</dbReference>
<dbReference type="SUPFAM" id="SSF52833">
    <property type="entry name" value="Thioredoxin-like"/>
    <property type="match status" value="1"/>
</dbReference>
<evidence type="ECO:0008006" key="5">
    <source>
        <dbReference type="Google" id="ProtNLM"/>
    </source>
</evidence>
<dbReference type="InterPro" id="IPR051099">
    <property type="entry name" value="AGR/TXD"/>
</dbReference>
<keyword evidence="1 2" id="KW-0732">Signal</keyword>
<dbReference type="AlphaFoldDB" id="A0AAE1E170"/>
<dbReference type="Proteomes" id="UP001283361">
    <property type="component" value="Unassembled WGS sequence"/>
</dbReference>
<evidence type="ECO:0000313" key="4">
    <source>
        <dbReference type="Proteomes" id="UP001283361"/>
    </source>
</evidence>
<protein>
    <recommendedName>
        <fullName evidence="5">Thioredoxin domain-containing protein</fullName>
    </recommendedName>
</protein>
<evidence type="ECO:0000313" key="3">
    <source>
        <dbReference type="EMBL" id="KAK3790514.1"/>
    </source>
</evidence>
<feature type="chain" id="PRO_5041912515" description="Thioredoxin domain-containing protein" evidence="2">
    <location>
        <begin position="18"/>
        <end position="153"/>
    </location>
</feature>
<organism evidence="3 4">
    <name type="scientific">Elysia crispata</name>
    <name type="common">lettuce slug</name>
    <dbReference type="NCBI Taxonomy" id="231223"/>
    <lineage>
        <taxon>Eukaryota</taxon>
        <taxon>Metazoa</taxon>
        <taxon>Spiralia</taxon>
        <taxon>Lophotrochozoa</taxon>
        <taxon>Mollusca</taxon>
        <taxon>Gastropoda</taxon>
        <taxon>Heterobranchia</taxon>
        <taxon>Euthyneura</taxon>
        <taxon>Panpulmonata</taxon>
        <taxon>Sacoglossa</taxon>
        <taxon>Placobranchoidea</taxon>
        <taxon>Plakobranchidae</taxon>
        <taxon>Elysia</taxon>
    </lineage>
</organism>
<dbReference type="EMBL" id="JAWDGP010001539">
    <property type="protein sequence ID" value="KAK3790514.1"/>
    <property type="molecule type" value="Genomic_DNA"/>
</dbReference>
<comment type="caution">
    <text evidence="3">The sequence shown here is derived from an EMBL/GenBank/DDBJ whole genome shotgun (WGS) entry which is preliminary data.</text>
</comment>
<proteinExistence type="predicted"/>
<dbReference type="GO" id="GO:0005783">
    <property type="term" value="C:endoplasmic reticulum"/>
    <property type="evidence" value="ECO:0007669"/>
    <property type="project" value="TreeGrafter"/>
</dbReference>